<keyword evidence="2" id="KW-1185">Reference proteome</keyword>
<sequence length="190" mass="22207">DKVDELTIANCWTKTSILPLISNTDIELTQNTYLESIEYEESEICSLVVDLIEDLDSMVTQEIETYRKINNTHISTEETLDDTQIVETVLAEQLEYEQGDLDDSDKELPKISPSKELVWLKNFILFAKQQICYNFFFNNNDIKVFCKYLPLMKRKVTESMNQKSIIDFFKIADQSIVFNDDFFDDDNSFS</sequence>
<proteinExistence type="predicted"/>
<dbReference type="EMBL" id="CAJVPM010028178">
    <property type="protein sequence ID" value="CAG8668865.1"/>
    <property type="molecule type" value="Genomic_DNA"/>
</dbReference>
<evidence type="ECO:0000313" key="2">
    <source>
        <dbReference type="Proteomes" id="UP000789860"/>
    </source>
</evidence>
<evidence type="ECO:0000313" key="1">
    <source>
        <dbReference type="EMBL" id="CAG8668865.1"/>
    </source>
</evidence>
<accession>A0ACA9NV22</accession>
<gene>
    <name evidence="1" type="ORF">SCALOS_LOCUS9299</name>
</gene>
<reference evidence="1" key="1">
    <citation type="submission" date="2021-06" db="EMBL/GenBank/DDBJ databases">
        <authorList>
            <person name="Kallberg Y."/>
            <person name="Tangrot J."/>
            <person name="Rosling A."/>
        </authorList>
    </citation>
    <scope>NUCLEOTIDE SEQUENCE</scope>
    <source>
        <strain evidence="1">AU212A</strain>
    </source>
</reference>
<protein>
    <submittedName>
        <fullName evidence="1">6173_t:CDS:1</fullName>
    </submittedName>
</protein>
<organism evidence="1 2">
    <name type="scientific">Scutellospora calospora</name>
    <dbReference type="NCBI Taxonomy" id="85575"/>
    <lineage>
        <taxon>Eukaryota</taxon>
        <taxon>Fungi</taxon>
        <taxon>Fungi incertae sedis</taxon>
        <taxon>Mucoromycota</taxon>
        <taxon>Glomeromycotina</taxon>
        <taxon>Glomeromycetes</taxon>
        <taxon>Diversisporales</taxon>
        <taxon>Gigasporaceae</taxon>
        <taxon>Scutellospora</taxon>
    </lineage>
</organism>
<dbReference type="Proteomes" id="UP000789860">
    <property type="component" value="Unassembled WGS sequence"/>
</dbReference>
<comment type="caution">
    <text evidence="1">The sequence shown here is derived from an EMBL/GenBank/DDBJ whole genome shotgun (WGS) entry which is preliminary data.</text>
</comment>
<name>A0ACA9NV22_9GLOM</name>
<feature type="non-terminal residue" evidence="1">
    <location>
        <position position="190"/>
    </location>
</feature>
<feature type="non-terminal residue" evidence="1">
    <location>
        <position position="1"/>
    </location>
</feature>